<evidence type="ECO:0000313" key="2">
    <source>
        <dbReference type="Proteomes" id="UP000275267"/>
    </source>
</evidence>
<accession>A0A3L6PQV4</accession>
<keyword evidence="2" id="KW-1185">Reference proteome</keyword>
<dbReference type="GO" id="GO:0020037">
    <property type="term" value="F:heme binding"/>
    <property type="evidence" value="ECO:0007669"/>
    <property type="project" value="InterPro"/>
</dbReference>
<dbReference type="AlphaFoldDB" id="A0A3L6PQV4"/>
<dbReference type="GO" id="GO:0016705">
    <property type="term" value="F:oxidoreductase activity, acting on paired donors, with incorporation or reduction of molecular oxygen"/>
    <property type="evidence" value="ECO:0007669"/>
    <property type="project" value="InterPro"/>
</dbReference>
<dbReference type="InterPro" id="IPR036396">
    <property type="entry name" value="Cyt_P450_sf"/>
</dbReference>
<dbReference type="EMBL" id="PQIB02000016">
    <property type="protein sequence ID" value="RLM61052.1"/>
    <property type="molecule type" value="Genomic_DNA"/>
</dbReference>
<reference evidence="2" key="1">
    <citation type="journal article" date="2019" name="Nat. Commun.">
        <title>The genome of broomcorn millet.</title>
        <authorList>
            <person name="Zou C."/>
            <person name="Miki D."/>
            <person name="Li D."/>
            <person name="Tang Q."/>
            <person name="Xiao L."/>
            <person name="Rajput S."/>
            <person name="Deng P."/>
            <person name="Jia W."/>
            <person name="Huang R."/>
            <person name="Zhang M."/>
            <person name="Sun Y."/>
            <person name="Hu J."/>
            <person name="Fu X."/>
            <person name="Schnable P.S."/>
            <person name="Li F."/>
            <person name="Zhang H."/>
            <person name="Feng B."/>
            <person name="Zhu X."/>
            <person name="Liu R."/>
            <person name="Schnable J.C."/>
            <person name="Zhu J.-K."/>
            <person name="Zhang H."/>
        </authorList>
    </citation>
    <scope>NUCLEOTIDE SEQUENCE [LARGE SCALE GENOMIC DNA]</scope>
</reference>
<dbReference type="OrthoDB" id="689444at2759"/>
<organism evidence="1 2">
    <name type="scientific">Panicum miliaceum</name>
    <name type="common">Proso millet</name>
    <name type="synonym">Broomcorn millet</name>
    <dbReference type="NCBI Taxonomy" id="4540"/>
    <lineage>
        <taxon>Eukaryota</taxon>
        <taxon>Viridiplantae</taxon>
        <taxon>Streptophyta</taxon>
        <taxon>Embryophyta</taxon>
        <taxon>Tracheophyta</taxon>
        <taxon>Spermatophyta</taxon>
        <taxon>Magnoliopsida</taxon>
        <taxon>Liliopsida</taxon>
        <taxon>Poales</taxon>
        <taxon>Poaceae</taxon>
        <taxon>PACMAD clade</taxon>
        <taxon>Panicoideae</taxon>
        <taxon>Panicodae</taxon>
        <taxon>Paniceae</taxon>
        <taxon>Panicinae</taxon>
        <taxon>Panicum</taxon>
        <taxon>Panicum sect. Panicum</taxon>
    </lineage>
</organism>
<proteinExistence type="predicted"/>
<dbReference type="GO" id="GO:0004497">
    <property type="term" value="F:monooxygenase activity"/>
    <property type="evidence" value="ECO:0007669"/>
    <property type="project" value="InterPro"/>
</dbReference>
<sequence>MALALLHLEYFMANLVREFQWCAADGEEVDLTEKLELTVVMKRPLKAKAVPLRLPPTATIAAA</sequence>
<dbReference type="Proteomes" id="UP000275267">
    <property type="component" value="Unassembled WGS sequence"/>
</dbReference>
<dbReference type="SUPFAM" id="SSF48264">
    <property type="entry name" value="Cytochrome P450"/>
    <property type="match status" value="1"/>
</dbReference>
<protein>
    <submittedName>
        <fullName evidence="1">Uncharacterized protein</fullName>
    </submittedName>
</protein>
<dbReference type="STRING" id="4540.A0A3L6PQV4"/>
<gene>
    <name evidence="1" type="ORF">C2845_PM14G02750</name>
</gene>
<dbReference type="Gene3D" id="1.10.630.10">
    <property type="entry name" value="Cytochrome P450"/>
    <property type="match status" value="1"/>
</dbReference>
<name>A0A3L6PQV4_PANMI</name>
<evidence type="ECO:0000313" key="1">
    <source>
        <dbReference type="EMBL" id="RLM61052.1"/>
    </source>
</evidence>
<comment type="caution">
    <text evidence="1">The sequence shown here is derived from an EMBL/GenBank/DDBJ whole genome shotgun (WGS) entry which is preliminary data.</text>
</comment>
<dbReference type="GO" id="GO:0005506">
    <property type="term" value="F:iron ion binding"/>
    <property type="evidence" value="ECO:0007669"/>
    <property type="project" value="InterPro"/>
</dbReference>